<evidence type="ECO:0000313" key="3">
    <source>
        <dbReference type="Proteomes" id="UP001595536"/>
    </source>
</evidence>
<name>A0ABV7LC99_9HYPH</name>
<dbReference type="RefSeq" id="WP_376830068.1">
    <property type="nucleotide sequence ID" value="NZ_JBHLWR010000006.1"/>
</dbReference>
<organism evidence="2 3">
    <name type="scientific">Camelimonas abortus</name>
    <dbReference type="NCBI Taxonomy" id="1017184"/>
    <lineage>
        <taxon>Bacteria</taxon>
        <taxon>Pseudomonadati</taxon>
        <taxon>Pseudomonadota</taxon>
        <taxon>Alphaproteobacteria</taxon>
        <taxon>Hyphomicrobiales</taxon>
        <taxon>Chelatococcaceae</taxon>
        <taxon>Camelimonas</taxon>
    </lineage>
</organism>
<dbReference type="EMBL" id="JBHRUV010000013">
    <property type="protein sequence ID" value="MFC3265235.1"/>
    <property type="molecule type" value="Genomic_DNA"/>
</dbReference>
<feature type="region of interest" description="Disordered" evidence="1">
    <location>
        <begin position="144"/>
        <end position="178"/>
    </location>
</feature>
<evidence type="ECO:0000256" key="1">
    <source>
        <dbReference type="SAM" id="MobiDB-lite"/>
    </source>
</evidence>
<accession>A0ABV7LC99</accession>
<gene>
    <name evidence="2" type="ORF">ACFOEX_02520</name>
</gene>
<comment type="caution">
    <text evidence="2">The sequence shown here is derived from an EMBL/GenBank/DDBJ whole genome shotgun (WGS) entry which is preliminary data.</text>
</comment>
<dbReference type="Pfam" id="PF02620">
    <property type="entry name" value="YceD"/>
    <property type="match status" value="1"/>
</dbReference>
<dbReference type="Proteomes" id="UP001595536">
    <property type="component" value="Unassembled WGS sequence"/>
</dbReference>
<evidence type="ECO:0000313" key="2">
    <source>
        <dbReference type="EMBL" id="MFC3265235.1"/>
    </source>
</evidence>
<keyword evidence="3" id="KW-1185">Reference proteome</keyword>
<dbReference type="InterPro" id="IPR003772">
    <property type="entry name" value="YceD"/>
</dbReference>
<proteinExistence type="predicted"/>
<sequence length="178" mass="19548">MTDHDPAPFLSHVVRVSTLPRGGARVTVEADEAARARMARAFDLRALPYMKATFTLGGDARRLRVKGRLRAEIRQTCVVTLDEFDSAIDEDIDLVFSEDAPPEGVNPNFDDDGDGRVEDIEPIIDDRIDLGALAAEYLSLAIDPWPRRPGASFDWKDPEDGDSPFAALRRLKPSGDGG</sequence>
<protein>
    <submittedName>
        <fullName evidence="2">YceD family protein</fullName>
    </submittedName>
</protein>
<reference evidence="3" key="1">
    <citation type="journal article" date="2019" name="Int. J. Syst. Evol. Microbiol.">
        <title>The Global Catalogue of Microorganisms (GCM) 10K type strain sequencing project: providing services to taxonomists for standard genome sequencing and annotation.</title>
        <authorList>
            <consortium name="The Broad Institute Genomics Platform"/>
            <consortium name="The Broad Institute Genome Sequencing Center for Infectious Disease"/>
            <person name="Wu L."/>
            <person name="Ma J."/>
        </authorList>
    </citation>
    <scope>NUCLEOTIDE SEQUENCE [LARGE SCALE GENOMIC DNA]</scope>
    <source>
        <strain evidence="3">CCM 7941</strain>
    </source>
</reference>